<proteinExistence type="predicted"/>
<accession>A0AAP0IK33</accession>
<sequence length="115" mass="12618">MSIVTFSSETTRRGGTVIDAMTWTAGDLTMSVMKSHSPGASISMMMRRNGGDMRELFMLRRVVVNATDLGVLREFGSVSQSVVRPDSHSYPVTCPSSSIRPGKEKIDDYLRARSA</sequence>
<dbReference type="Proteomes" id="UP001417504">
    <property type="component" value="Unassembled WGS sequence"/>
</dbReference>
<dbReference type="AlphaFoldDB" id="A0AAP0IK33"/>
<evidence type="ECO:0000313" key="2">
    <source>
        <dbReference type="Proteomes" id="UP001417504"/>
    </source>
</evidence>
<comment type="caution">
    <text evidence="1">The sequence shown here is derived from an EMBL/GenBank/DDBJ whole genome shotgun (WGS) entry which is preliminary data.</text>
</comment>
<dbReference type="EMBL" id="JBBNAE010000006">
    <property type="protein sequence ID" value="KAK9117006.1"/>
    <property type="molecule type" value="Genomic_DNA"/>
</dbReference>
<evidence type="ECO:0000313" key="1">
    <source>
        <dbReference type="EMBL" id="KAK9117006.1"/>
    </source>
</evidence>
<protein>
    <submittedName>
        <fullName evidence="1">Uncharacterized protein</fullName>
    </submittedName>
</protein>
<organism evidence="1 2">
    <name type="scientific">Stephania japonica</name>
    <dbReference type="NCBI Taxonomy" id="461633"/>
    <lineage>
        <taxon>Eukaryota</taxon>
        <taxon>Viridiplantae</taxon>
        <taxon>Streptophyta</taxon>
        <taxon>Embryophyta</taxon>
        <taxon>Tracheophyta</taxon>
        <taxon>Spermatophyta</taxon>
        <taxon>Magnoliopsida</taxon>
        <taxon>Ranunculales</taxon>
        <taxon>Menispermaceae</taxon>
        <taxon>Menispermoideae</taxon>
        <taxon>Cissampelideae</taxon>
        <taxon>Stephania</taxon>
    </lineage>
</organism>
<reference evidence="1 2" key="1">
    <citation type="submission" date="2024-01" db="EMBL/GenBank/DDBJ databases">
        <title>Genome assemblies of Stephania.</title>
        <authorList>
            <person name="Yang L."/>
        </authorList>
    </citation>
    <scope>NUCLEOTIDE SEQUENCE [LARGE SCALE GENOMIC DNA]</scope>
    <source>
        <strain evidence="1">QJT</strain>
        <tissue evidence="1">Leaf</tissue>
    </source>
</reference>
<name>A0AAP0IK33_9MAGN</name>
<keyword evidence="2" id="KW-1185">Reference proteome</keyword>
<gene>
    <name evidence="1" type="ORF">Sjap_015953</name>
</gene>